<sequence length="93" mass="10856">MEDRRARWQTAPLPRVTDPDPERYRSHRSGGRRRGSRWHWLLWLPVIIALFPAIFNRAEPTLMGLPFYYWGQLAFALLCAVLTAVVHLATKGR</sequence>
<reference evidence="3" key="1">
    <citation type="submission" date="2021-01" db="EMBL/GenBank/DDBJ databases">
        <title>Whole genome shotgun sequence of Virgisporangium aliadipatigenens NBRC 105644.</title>
        <authorList>
            <person name="Komaki H."/>
            <person name="Tamura T."/>
        </authorList>
    </citation>
    <scope>NUCLEOTIDE SEQUENCE</scope>
    <source>
        <strain evidence="3">NBRC 105644</strain>
    </source>
</reference>
<feature type="transmembrane region" description="Helical" evidence="2">
    <location>
        <begin position="67"/>
        <end position="89"/>
    </location>
</feature>
<keyword evidence="2" id="KW-0472">Membrane</keyword>
<evidence type="ECO:0008006" key="5">
    <source>
        <dbReference type="Google" id="ProtNLM"/>
    </source>
</evidence>
<protein>
    <recommendedName>
        <fullName evidence="5">DUF3311 domain-containing protein</fullName>
    </recommendedName>
</protein>
<dbReference type="EMBL" id="BOPF01000010">
    <property type="protein sequence ID" value="GIJ46552.1"/>
    <property type="molecule type" value="Genomic_DNA"/>
</dbReference>
<feature type="region of interest" description="Disordered" evidence="1">
    <location>
        <begin position="1"/>
        <end position="35"/>
    </location>
</feature>
<dbReference type="AlphaFoldDB" id="A0A8J3YLL0"/>
<evidence type="ECO:0000313" key="4">
    <source>
        <dbReference type="Proteomes" id="UP000619260"/>
    </source>
</evidence>
<evidence type="ECO:0000256" key="2">
    <source>
        <dbReference type="SAM" id="Phobius"/>
    </source>
</evidence>
<dbReference type="Proteomes" id="UP000619260">
    <property type="component" value="Unassembled WGS sequence"/>
</dbReference>
<feature type="transmembrane region" description="Helical" evidence="2">
    <location>
        <begin position="38"/>
        <end position="55"/>
    </location>
</feature>
<evidence type="ECO:0000256" key="1">
    <source>
        <dbReference type="SAM" id="MobiDB-lite"/>
    </source>
</evidence>
<dbReference type="Pfam" id="PF11755">
    <property type="entry name" value="DUF3311"/>
    <property type="match status" value="1"/>
</dbReference>
<proteinExistence type="predicted"/>
<name>A0A8J3YLL0_9ACTN</name>
<keyword evidence="2" id="KW-1133">Transmembrane helix</keyword>
<gene>
    <name evidence="3" type="ORF">Val02_34380</name>
</gene>
<keyword evidence="2" id="KW-0812">Transmembrane</keyword>
<feature type="compositionally biased region" description="Basic residues" evidence="1">
    <location>
        <begin position="25"/>
        <end position="35"/>
    </location>
</feature>
<keyword evidence="4" id="KW-1185">Reference proteome</keyword>
<accession>A0A8J3YLL0</accession>
<dbReference type="RefSeq" id="WP_275415583.1">
    <property type="nucleotide sequence ID" value="NZ_BOPF01000010.1"/>
</dbReference>
<evidence type="ECO:0000313" key="3">
    <source>
        <dbReference type="EMBL" id="GIJ46552.1"/>
    </source>
</evidence>
<comment type="caution">
    <text evidence="3">The sequence shown here is derived from an EMBL/GenBank/DDBJ whole genome shotgun (WGS) entry which is preliminary data.</text>
</comment>
<organism evidence="3 4">
    <name type="scientific">Virgisporangium aliadipatigenens</name>
    <dbReference type="NCBI Taxonomy" id="741659"/>
    <lineage>
        <taxon>Bacteria</taxon>
        <taxon>Bacillati</taxon>
        <taxon>Actinomycetota</taxon>
        <taxon>Actinomycetes</taxon>
        <taxon>Micromonosporales</taxon>
        <taxon>Micromonosporaceae</taxon>
        <taxon>Virgisporangium</taxon>
    </lineage>
</organism>
<dbReference type="InterPro" id="IPR021741">
    <property type="entry name" value="DUF3311"/>
</dbReference>